<dbReference type="EMBL" id="HG793134">
    <property type="protein sequence ID" value="CRL18126.1"/>
    <property type="molecule type" value="Genomic_DNA"/>
</dbReference>
<gene>
    <name evidence="1" type="ORF">PCAMFM013_S001g001086</name>
</gene>
<name>A0A0G4NVJ0_PENC3</name>
<proteinExistence type="predicted"/>
<organism evidence="1 2">
    <name type="scientific">Penicillium camemberti (strain FM 013)</name>
    <dbReference type="NCBI Taxonomy" id="1429867"/>
    <lineage>
        <taxon>Eukaryota</taxon>
        <taxon>Fungi</taxon>
        <taxon>Dikarya</taxon>
        <taxon>Ascomycota</taxon>
        <taxon>Pezizomycotina</taxon>
        <taxon>Eurotiomycetes</taxon>
        <taxon>Eurotiomycetidae</taxon>
        <taxon>Eurotiales</taxon>
        <taxon>Aspergillaceae</taxon>
        <taxon>Penicillium</taxon>
    </lineage>
</organism>
<reference evidence="1 2" key="1">
    <citation type="journal article" date="2014" name="Nat. Commun.">
        <title>Multiple recent horizontal transfers of a large genomic region in cheese making fungi.</title>
        <authorList>
            <person name="Cheeseman K."/>
            <person name="Ropars J."/>
            <person name="Renault P."/>
            <person name="Dupont J."/>
            <person name="Gouzy J."/>
            <person name="Branca A."/>
            <person name="Abraham A.L."/>
            <person name="Ceppi M."/>
            <person name="Conseiller E."/>
            <person name="Debuchy R."/>
            <person name="Malagnac F."/>
            <person name="Goarin A."/>
            <person name="Silar P."/>
            <person name="Lacoste S."/>
            <person name="Sallet E."/>
            <person name="Bensimon A."/>
            <person name="Giraud T."/>
            <person name="Brygoo Y."/>
        </authorList>
    </citation>
    <scope>NUCLEOTIDE SEQUENCE [LARGE SCALE GENOMIC DNA]</scope>
    <source>
        <strain evidence="2">FM 013</strain>
    </source>
</reference>
<dbReference type="Proteomes" id="UP000053732">
    <property type="component" value="Unassembled WGS sequence"/>
</dbReference>
<sequence>MIGTAHRYSGQSRIDNQSGYRVSLASYTAHSETPNDSNPNGEMIDAKPVTVRREHFVLQLGCSTPKSWSLETVEPASHWAVIAHWDNRAMNKPWTIIKC</sequence>
<accession>A0A0G4NVJ0</accession>
<evidence type="ECO:0000313" key="2">
    <source>
        <dbReference type="Proteomes" id="UP000053732"/>
    </source>
</evidence>
<dbReference type="AlphaFoldDB" id="A0A0G4NVJ0"/>
<protein>
    <submittedName>
        <fullName evidence="1">Str. FM013</fullName>
    </submittedName>
</protein>
<evidence type="ECO:0000313" key="1">
    <source>
        <dbReference type="EMBL" id="CRL18126.1"/>
    </source>
</evidence>
<keyword evidence="2" id="KW-1185">Reference proteome</keyword>